<evidence type="ECO:0000256" key="2">
    <source>
        <dbReference type="ARBA" id="ARBA00022741"/>
    </source>
</evidence>
<dbReference type="RefSeq" id="WP_258423121.1">
    <property type="nucleotide sequence ID" value="NZ_JANSUY010000005.1"/>
</dbReference>
<dbReference type="InterPro" id="IPR050534">
    <property type="entry name" value="Coronavir_polyprotein_1ab"/>
</dbReference>
<keyword evidence="9" id="KW-1185">Reference proteome</keyword>
<dbReference type="GO" id="GO:0005524">
    <property type="term" value="F:ATP binding"/>
    <property type="evidence" value="ECO:0007669"/>
    <property type="project" value="UniProtKB-KW"/>
</dbReference>
<accession>A0A9X2P4P9</accession>
<dbReference type="SUPFAM" id="SSF52540">
    <property type="entry name" value="P-loop containing nucleoside triphosphate hydrolases"/>
    <property type="match status" value="1"/>
</dbReference>
<gene>
    <name evidence="8" type="ORF">NU887_09465</name>
</gene>
<evidence type="ECO:0000259" key="6">
    <source>
        <dbReference type="Pfam" id="PF13086"/>
    </source>
</evidence>
<feature type="domain" description="DNA2/NAM7 helicase helicase" evidence="6">
    <location>
        <begin position="863"/>
        <end position="978"/>
    </location>
</feature>
<dbReference type="GO" id="GO:0016787">
    <property type="term" value="F:hydrolase activity"/>
    <property type="evidence" value="ECO:0007669"/>
    <property type="project" value="UniProtKB-KW"/>
</dbReference>
<name>A0A9X2P4P9_9BACT</name>
<dbReference type="Proteomes" id="UP001142175">
    <property type="component" value="Unassembled WGS sequence"/>
</dbReference>
<comment type="caution">
    <text evidence="8">The sequence shown here is derived from an EMBL/GenBank/DDBJ whole genome shotgun (WGS) entry which is preliminary data.</text>
</comment>
<dbReference type="InterPro" id="IPR025103">
    <property type="entry name" value="DUF4011"/>
</dbReference>
<dbReference type="CDD" id="cd18808">
    <property type="entry name" value="SF1_C_Upf1"/>
    <property type="match status" value="1"/>
</dbReference>
<evidence type="ECO:0000259" key="7">
    <source>
        <dbReference type="Pfam" id="PF13087"/>
    </source>
</evidence>
<evidence type="ECO:0000313" key="9">
    <source>
        <dbReference type="Proteomes" id="UP001142175"/>
    </source>
</evidence>
<dbReference type="InterPro" id="IPR041679">
    <property type="entry name" value="DNA2/NAM7-like_C"/>
</dbReference>
<reference evidence="8" key="1">
    <citation type="submission" date="2022-08" db="EMBL/GenBank/DDBJ databases">
        <authorList>
            <person name="Zhang D."/>
        </authorList>
    </citation>
    <scope>NUCLEOTIDE SEQUENCE</scope>
    <source>
        <strain evidence="8">XJ19-11</strain>
    </source>
</reference>
<sequence length="1314" mass="154171">MLKDILQIYLNRLLDLSSRNRSIYLPRLISNQMIDLNELDFLNHHPAFKLVESLLAKDKKITLIPFADPRDKNVNLLSQRLNRLDHLVKVAETETGEKSLFVGWPFVEGKLLNDQVIRCPLIFFPVELDKIENQWIWSRSTSDGPFFNKAFLLAYAYAYGKDHQYFGEENPLENFSTDPIGFRNDLYALLKNEFFLDFNSELYENKVLTFPESAKSLDESQLKTGKLQLKPYAVLGQFSQKASFLIQDYEKLIGGEEFNDLESLFQNRFAPEEDQPTPVREDQLYTIFPVDASQEEVIKSVREGRSCVVEGPPGTGKSQLISNLAIDFISRGKKVLIVSQKRAALDVVYKRLEKEGFGSFLSLVHDFRADRKALYKKIHDQILSLDRYQELNFGIDAIQLERQFSQYSRLIDYHSDYFSSLKKALFNTEECGVPVKELYLSSKLSDEAFDMTQFYRRFHAGRLNDFLRDFKAYSGYFENYQNPKSFWLHRVDFSSFEPGVSRRIREVMSEIYHLKQGFEDDFLDLESFESSFLFSFFEQKQKIQELLKILKNGENLQLFWELKSLPKNEVDLLWLDHKLDAIKSLLSEEGVEWHSKDEEVERLLELSLEFLERKKGWRRNIPLFWKKKRFQSIYHLLIENKLQNNVFGVKTLIKKLENRLNLNHQYALLNEKKWIKLPEKPFDFISFNHFAELYKNTCQAKNLFHEFGSLADVLKEKLDSGPEFISRLNLILKNIEDLEAKIPYWNLYLSKIQIQHLITERTGEGIISLKSQVDVVFHDLVTFDRLRNRLKDQDILVMEKILLTHPKRDFQDLKNLFLAGLKLSWIGHIETKYPLLQDVVTPKTNQNQEELMEAVLEKWKLSKYIAEIRLRENTYKNLEFNRLGNLLTYRELSHQVSKQKRIWSIKKLVENFEKEIFQLVPCWLASPETVSALFPLKQSFDLVIFDESSQCYVERGLPAMLRGKQTVIAGDSNQLRPFDLYQVRIETDEEGIEAETESLLELASSYFPKFWLQGHYRSEQLPLIHFSNQNFYENRLKMLTRMDLVNESDNPFKWVFVNGIWDNQTNKEEALAVIQEIRSIQESNQGLSIGVITFNFFQMEYIREMVTKDDKIQLENLSIKNIENVQGDEFDWVIFCVGYAKNNKGKLIANFGMLSKKGGINRLNVAVTRAKKKITLISSIKPTDFSSDQLKNEGIRMLRDYLSFVIDISNGKEIETAVQIPYRFESGWSLRDKIQGTYQGFSLDRFPASTWMDLAIKAEDKYGEALLTDDQRLYDALGAKEAFVYHPLQLKEKGWSYRFFYSRQYWMDKPILGD</sequence>
<dbReference type="InterPro" id="IPR041677">
    <property type="entry name" value="DNA2/NAM7_AAA_11"/>
</dbReference>
<organism evidence="8 9">
    <name type="scientific">Aquiflexum gelatinilyticum</name>
    <dbReference type="NCBI Taxonomy" id="2961943"/>
    <lineage>
        <taxon>Bacteria</taxon>
        <taxon>Pseudomonadati</taxon>
        <taxon>Bacteroidota</taxon>
        <taxon>Cytophagia</taxon>
        <taxon>Cytophagales</taxon>
        <taxon>Cyclobacteriaceae</taxon>
        <taxon>Aquiflexum</taxon>
    </lineage>
</organism>
<keyword evidence="5" id="KW-0067">ATP-binding</keyword>
<dbReference type="Pfam" id="PF13195">
    <property type="entry name" value="DUF4011"/>
    <property type="match status" value="1"/>
</dbReference>
<dbReference type="PANTHER" id="PTHR43788:SF8">
    <property type="entry name" value="DNA-BINDING PROTEIN SMUBP-2"/>
    <property type="match status" value="1"/>
</dbReference>
<comment type="similarity">
    <text evidence="1">Belongs to the DNA2/NAM7 helicase family.</text>
</comment>
<keyword evidence="3" id="KW-0378">Hydrolase</keyword>
<dbReference type="Gene3D" id="3.40.50.300">
    <property type="entry name" value="P-loop containing nucleotide triphosphate hydrolases"/>
    <property type="match status" value="3"/>
</dbReference>
<evidence type="ECO:0000256" key="3">
    <source>
        <dbReference type="ARBA" id="ARBA00022801"/>
    </source>
</evidence>
<proteinExistence type="inferred from homology"/>
<dbReference type="InterPro" id="IPR027417">
    <property type="entry name" value="P-loop_NTPase"/>
</dbReference>
<keyword evidence="4" id="KW-0347">Helicase</keyword>
<feature type="domain" description="DNA2/NAM7 helicase helicase" evidence="6">
    <location>
        <begin position="290"/>
        <end position="354"/>
    </location>
</feature>
<dbReference type="Pfam" id="PF13087">
    <property type="entry name" value="AAA_12"/>
    <property type="match status" value="1"/>
</dbReference>
<evidence type="ECO:0000313" key="8">
    <source>
        <dbReference type="EMBL" id="MCR9015262.1"/>
    </source>
</evidence>
<evidence type="ECO:0000256" key="5">
    <source>
        <dbReference type="ARBA" id="ARBA00022840"/>
    </source>
</evidence>
<evidence type="ECO:0000256" key="1">
    <source>
        <dbReference type="ARBA" id="ARBA00007913"/>
    </source>
</evidence>
<dbReference type="InterPro" id="IPR047187">
    <property type="entry name" value="SF1_C_Upf1"/>
</dbReference>
<keyword evidence="2" id="KW-0547">Nucleotide-binding</keyword>
<dbReference type="Pfam" id="PF13086">
    <property type="entry name" value="AAA_11"/>
    <property type="match status" value="2"/>
</dbReference>
<dbReference type="PANTHER" id="PTHR43788">
    <property type="entry name" value="DNA2/NAM7 HELICASE FAMILY MEMBER"/>
    <property type="match status" value="1"/>
</dbReference>
<evidence type="ECO:0000256" key="4">
    <source>
        <dbReference type="ARBA" id="ARBA00022806"/>
    </source>
</evidence>
<dbReference type="EMBL" id="JANSUY010000005">
    <property type="protein sequence ID" value="MCR9015262.1"/>
    <property type="molecule type" value="Genomic_DNA"/>
</dbReference>
<protein>
    <submittedName>
        <fullName evidence="8">AAA domain-containing protein</fullName>
    </submittedName>
</protein>
<feature type="domain" description="DNA2/NAM7 helicase-like C-terminal" evidence="7">
    <location>
        <begin position="998"/>
        <end position="1179"/>
    </location>
</feature>
<dbReference type="GO" id="GO:0043139">
    <property type="term" value="F:5'-3' DNA helicase activity"/>
    <property type="evidence" value="ECO:0007669"/>
    <property type="project" value="TreeGrafter"/>
</dbReference>